<dbReference type="Pfam" id="PF22706">
    <property type="entry name" value="Tex_central_region"/>
    <property type="match status" value="1"/>
</dbReference>
<dbReference type="SUPFAM" id="SSF47781">
    <property type="entry name" value="RuvA domain 2-like"/>
    <property type="match status" value="2"/>
</dbReference>
<dbReference type="PROSITE" id="PS50126">
    <property type="entry name" value="S1"/>
    <property type="match status" value="1"/>
</dbReference>
<dbReference type="InterPro" id="IPR006641">
    <property type="entry name" value="YqgF/RNaseH-like_dom"/>
</dbReference>
<dbReference type="InterPro" id="IPR055179">
    <property type="entry name" value="Tex-like_central_region"/>
</dbReference>
<evidence type="ECO:0000313" key="4">
    <source>
        <dbReference type="Proteomes" id="UP001310386"/>
    </source>
</evidence>
<sequence>MSGNTKDQRTPAERMRAGGTQTDLKETDLMETGQAGAGQGSVRPAGEQGKEQEKGQDQEKEQQARILRQIAAELELAVSKVRAAVELLDEGNTIPFIARYRKEMTGELDENQLRSVEERLQYLRSLEERKREVIRLIDEQGKLTEELRTAIIRADKLQEVEDLYRPYRQKRKTRASVAKERGLEPLADWLSAQPRTGSPELEAAKYVDPEKEVHTAQDALQGAMDIIAENIADDAKIRAWIRSKTKDKALLVTEAKTAGQESVYEMYYQYQEPVKKLPPHRILAINRGEKEDVLKVRLEMEEGEIHRYLEKQLIRGESAVKALLTAAYEDAYKRLIAPSVEREIRNELTEKAEEQAIRIFSENLRNLLLQPPVKGKMALGVDPAYRTGCKLAVVDETGKMLEVAVTYPTPPHNKIAEAEAVFKRLIEKYRVEIVIIGNGTASRETEQFVADIIRKMKGRSLKYIIVNEAGASVYSASKLAQEEFPELDVAERSAVSIARRLQDPLAELVKIDPKSIGVGQYQHDVHQKRLEESLKAVVESAVNHVGVELNTASSSLLSYVSGINATTAKNIVKFREEKGKFSSREQLLKVPRLGAKTYEQCIGFLRINGGDEPLDNTPIHPESYDIAERLLKELSLTKQQLGTAELKDKLRTVQTEEMAERLQAGVPTLRDIVDSLQRPGRDPREELPAPIFHTDVLKMEDLKPGMQLQGTVRNVIDFGAFVDIGVKQDGLVHISQLSDKYVKHPTEVVSVGDIVTVWVLGVDVNKGRISLTMKGPDEKAR</sequence>
<dbReference type="InterPro" id="IPR010994">
    <property type="entry name" value="RuvA_2-like"/>
</dbReference>
<feature type="compositionally biased region" description="Basic and acidic residues" evidence="1">
    <location>
        <begin position="1"/>
        <end position="16"/>
    </location>
</feature>
<dbReference type="Gene3D" id="3.30.420.140">
    <property type="entry name" value="YqgF/RNase H-like domain"/>
    <property type="match status" value="1"/>
</dbReference>
<dbReference type="InterPro" id="IPR018974">
    <property type="entry name" value="Tex-like_N"/>
</dbReference>
<name>A0ABU5ZMM7_9BACL</name>
<dbReference type="Gene3D" id="1.10.10.650">
    <property type="entry name" value="RuvA domain 2-like"/>
    <property type="match status" value="1"/>
</dbReference>
<dbReference type="Gene3D" id="2.40.50.140">
    <property type="entry name" value="Nucleic acid-binding proteins"/>
    <property type="match status" value="1"/>
</dbReference>
<dbReference type="SUPFAM" id="SSF158832">
    <property type="entry name" value="Tex N-terminal region-like"/>
    <property type="match status" value="1"/>
</dbReference>
<keyword evidence="4" id="KW-1185">Reference proteome</keyword>
<dbReference type="Proteomes" id="UP001310386">
    <property type="component" value="Unassembled WGS sequence"/>
</dbReference>
<dbReference type="Pfam" id="PF00575">
    <property type="entry name" value="S1"/>
    <property type="match status" value="1"/>
</dbReference>
<dbReference type="Pfam" id="PF17674">
    <property type="entry name" value="HHH_9"/>
    <property type="match status" value="1"/>
</dbReference>
<dbReference type="InterPro" id="IPR044146">
    <property type="entry name" value="S1_Tex"/>
</dbReference>
<dbReference type="SMART" id="SM00732">
    <property type="entry name" value="YqgFc"/>
    <property type="match status" value="1"/>
</dbReference>
<dbReference type="SUPFAM" id="SSF53098">
    <property type="entry name" value="Ribonuclease H-like"/>
    <property type="match status" value="1"/>
</dbReference>
<dbReference type="Pfam" id="PF12836">
    <property type="entry name" value="HHH_3"/>
    <property type="match status" value="1"/>
</dbReference>
<dbReference type="PANTHER" id="PTHR10724">
    <property type="entry name" value="30S RIBOSOMAL PROTEIN S1"/>
    <property type="match status" value="1"/>
</dbReference>
<accession>A0ABU5ZMM7</accession>
<evidence type="ECO:0000259" key="2">
    <source>
        <dbReference type="PROSITE" id="PS50126"/>
    </source>
</evidence>
<dbReference type="InterPro" id="IPR032639">
    <property type="entry name" value="Tex_YqgF"/>
</dbReference>
<dbReference type="CDD" id="cd05685">
    <property type="entry name" value="S1_Tex"/>
    <property type="match status" value="1"/>
</dbReference>
<feature type="compositionally biased region" description="Basic and acidic residues" evidence="1">
    <location>
        <begin position="48"/>
        <end position="62"/>
    </location>
</feature>
<dbReference type="InterPro" id="IPR037027">
    <property type="entry name" value="YqgF/RNaseH-like_dom_sf"/>
</dbReference>
<dbReference type="InterPro" id="IPR012337">
    <property type="entry name" value="RNaseH-like_sf"/>
</dbReference>
<feature type="region of interest" description="Disordered" evidence="1">
    <location>
        <begin position="1"/>
        <end position="62"/>
    </location>
</feature>
<dbReference type="InterPro" id="IPR012340">
    <property type="entry name" value="NA-bd_OB-fold"/>
</dbReference>
<dbReference type="EMBL" id="JAYJLD010000049">
    <property type="protein sequence ID" value="MEB3103767.1"/>
    <property type="molecule type" value="Genomic_DNA"/>
</dbReference>
<evidence type="ECO:0000256" key="1">
    <source>
        <dbReference type="SAM" id="MobiDB-lite"/>
    </source>
</evidence>
<organism evidence="3 4">
    <name type="scientific">Ferviditalea candida</name>
    <dbReference type="NCBI Taxonomy" id="3108399"/>
    <lineage>
        <taxon>Bacteria</taxon>
        <taxon>Bacillati</taxon>
        <taxon>Bacillota</taxon>
        <taxon>Bacilli</taxon>
        <taxon>Bacillales</taxon>
        <taxon>Paenibacillaceae</taxon>
        <taxon>Ferviditalea</taxon>
    </lineage>
</organism>
<dbReference type="Pfam" id="PF09371">
    <property type="entry name" value="Tex_N"/>
    <property type="match status" value="1"/>
</dbReference>
<protein>
    <submittedName>
        <fullName evidence="3">Tex family protein</fullName>
    </submittedName>
</protein>
<dbReference type="RefSeq" id="WP_371755893.1">
    <property type="nucleotide sequence ID" value="NZ_JAYJLD010000049.1"/>
</dbReference>
<feature type="domain" description="S1 motif" evidence="2">
    <location>
        <begin position="705"/>
        <end position="774"/>
    </location>
</feature>
<dbReference type="InterPro" id="IPR023319">
    <property type="entry name" value="Tex-like_HTH_dom_sf"/>
</dbReference>
<dbReference type="Gene3D" id="1.10.3500.10">
    <property type="entry name" value="Tex N-terminal region-like"/>
    <property type="match status" value="1"/>
</dbReference>
<proteinExistence type="predicted"/>
<dbReference type="InterPro" id="IPR050437">
    <property type="entry name" value="Ribos_protein_bS1-like"/>
</dbReference>
<evidence type="ECO:0000313" key="3">
    <source>
        <dbReference type="EMBL" id="MEB3103767.1"/>
    </source>
</evidence>
<comment type="caution">
    <text evidence="3">The sequence shown here is derived from an EMBL/GenBank/DDBJ whole genome shotgun (WGS) entry which is preliminary data.</text>
</comment>
<dbReference type="InterPro" id="IPR003029">
    <property type="entry name" value="S1_domain"/>
</dbReference>
<dbReference type="SMART" id="SM00316">
    <property type="entry name" value="S1"/>
    <property type="match status" value="1"/>
</dbReference>
<dbReference type="InterPro" id="IPR041692">
    <property type="entry name" value="HHH_9"/>
</dbReference>
<dbReference type="SUPFAM" id="SSF50249">
    <property type="entry name" value="Nucleic acid-binding proteins"/>
    <property type="match status" value="1"/>
</dbReference>
<gene>
    <name evidence="3" type="ORF">VF724_19230</name>
</gene>
<dbReference type="Pfam" id="PF16921">
    <property type="entry name" value="Tex_YqgF"/>
    <property type="match status" value="1"/>
</dbReference>
<dbReference type="InterPro" id="IPR023323">
    <property type="entry name" value="Tex-like_dom_sf"/>
</dbReference>
<dbReference type="PANTHER" id="PTHR10724:SF10">
    <property type="entry name" value="S1 RNA-BINDING DOMAIN-CONTAINING PROTEIN 1"/>
    <property type="match status" value="1"/>
</dbReference>
<reference evidence="3" key="1">
    <citation type="submission" date="2023-12" db="EMBL/GenBank/DDBJ databases">
        <title>Fervidustalea candida gen. nov., sp. nov., a novel member of the family Paenibacillaceae isolated from a geothermal area.</title>
        <authorList>
            <person name="Li W.-J."/>
            <person name="Jiao J.-Y."/>
            <person name="Chen Y."/>
        </authorList>
    </citation>
    <scope>NUCLEOTIDE SEQUENCE</scope>
    <source>
        <strain evidence="3">SYSU GA230002</strain>
    </source>
</reference>
<dbReference type="Gene3D" id="1.10.150.310">
    <property type="entry name" value="Tex RuvX-like domain-like"/>
    <property type="match status" value="1"/>
</dbReference>